<dbReference type="Gene3D" id="2.60.120.260">
    <property type="entry name" value="Galactose-binding domain-like"/>
    <property type="match status" value="1"/>
</dbReference>
<dbReference type="PANTHER" id="PTHR46769">
    <property type="entry name" value="POLYCYSTIC KIDNEY AND HEPATIC DISEASE 1 (AUTOSOMAL RECESSIVE)-LIKE 1"/>
    <property type="match status" value="1"/>
</dbReference>
<dbReference type="InterPro" id="IPR052387">
    <property type="entry name" value="Fibrocystin"/>
</dbReference>
<dbReference type="SUPFAM" id="SSF81296">
    <property type="entry name" value="E set domains"/>
    <property type="match status" value="3"/>
</dbReference>
<dbReference type="SMART" id="SM01225">
    <property type="entry name" value="G8"/>
    <property type="match status" value="2"/>
</dbReference>
<accession>A0AAD1XS60</accession>
<evidence type="ECO:0000256" key="8">
    <source>
        <dbReference type="ARBA" id="ARBA00022989"/>
    </source>
</evidence>
<feature type="region of interest" description="Disordered" evidence="12">
    <location>
        <begin position="3756"/>
        <end position="3780"/>
    </location>
</feature>
<evidence type="ECO:0000256" key="13">
    <source>
        <dbReference type="SAM" id="Phobius"/>
    </source>
</evidence>
<feature type="signal peptide" evidence="14">
    <location>
        <begin position="1"/>
        <end position="22"/>
    </location>
</feature>
<evidence type="ECO:0000256" key="2">
    <source>
        <dbReference type="ARBA" id="ARBA00004236"/>
    </source>
</evidence>
<dbReference type="Pfam" id="PF24606">
    <property type="entry name" value="CEMIP_beta-hel"/>
    <property type="match status" value="1"/>
</dbReference>
<dbReference type="SMART" id="SM00429">
    <property type="entry name" value="IPT"/>
    <property type="match status" value="2"/>
</dbReference>
<dbReference type="CDD" id="cd00603">
    <property type="entry name" value="IPT_PCSR"/>
    <property type="match status" value="2"/>
</dbReference>
<dbReference type="Pfam" id="PF10162">
    <property type="entry name" value="G8"/>
    <property type="match status" value="2"/>
</dbReference>
<evidence type="ECO:0000256" key="7">
    <source>
        <dbReference type="ARBA" id="ARBA00022737"/>
    </source>
</evidence>
<evidence type="ECO:0000256" key="6">
    <source>
        <dbReference type="ARBA" id="ARBA00022729"/>
    </source>
</evidence>
<protein>
    <submittedName>
        <fullName evidence="17">Uncharacterized protein</fullName>
    </submittedName>
</protein>
<evidence type="ECO:0000256" key="1">
    <source>
        <dbReference type="ARBA" id="ARBA00004167"/>
    </source>
</evidence>
<dbReference type="PROSITE" id="PS51820">
    <property type="entry name" value="PA14"/>
    <property type="match status" value="1"/>
</dbReference>
<keyword evidence="5 13" id="KW-0812">Transmembrane</keyword>
<evidence type="ECO:0000313" key="17">
    <source>
        <dbReference type="EMBL" id="CAI2378236.1"/>
    </source>
</evidence>
<evidence type="ECO:0000256" key="3">
    <source>
        <dbReference type="ARBA" id="ARBA00004316"/>
    </source>
</evidence>
<keyword evidence="18" id="KW-1185">Reference proteome</keyword>
<feature type="transmembrane region" description="Helical" evidence="13">
    <location>
        <begin position="3714"/>
        <end position="3732"/>
    </location>
</feature>
<feature type="chain" id="PRO_5041985724" evidence="14">
    <location>
        <begin position="23"/>
        <end position="3780"/>
    </location>
</feature>
<feature type="domain" description="G8" evidence="15">
    <location>
        <begin position="1788"/>
        <end position="1913"/>
    </location>
</feature>
<keyword evidence="8 13" id="KW-1133">Transmembrane helix</keyword>
<dbReference type="InterPro" id="IPR019316">
    <property type="entry name" value="G8_domain"/>
</dbReference>
<dbReference type="GO" id="GO:0005886">
    <property type="term" value="C:plasma membrane"/>
    <property type="evidence" value="ECO:0007669"/>
    <property type="project" value="UniProtKB-SubCell"/>
</dbReference>
<reference evidence="17" key="1">
    <citation type="submission" date="2023-07" db="EMBL/GenBank/DDBJ databases">
        <authorList>
            <consortium name="AG Swart"/>
            <person name="Singh M."/>
            <person name="Singh A."/>
            <person name="Seah K."/>
            <person name="Emmerich C."/>
        </authorList>
    </citation>
    <scope>NUCLEOTIDE SEQUENCE</scope>
    <source>
        <strain evidence="17">DP1</strain>
    </source>
</reference>
<dbReference type="SUPFAM" id="SSF49785">
    <property type="entry name" value="Galactose-binding domain-like"/>
    <property type="match status" value="1"/>
</dbReference>
<dbReference type="EMBL" id="CAMPGE010019941">
    <property type="protein sequence ID" value="CAI2378236.1"/>
    <property type="molecule type" value="Genomic_DNA"/>
</dbReference>
<dbReference type="SUPFAM" id="SSF51126">
    <property type="entry name" value="Pectin lyase-like"/>
    <property type="match status" value="2"/>
</dbReference>
<comment type="caution">
    <text evidence="17">The sequence shown here is derived from an EMBL/GenBank/DDBJ whole genome shotgun (WGS) entry which is preliminary data.</text>
</comment>
<feature type="domain" description="PA14" evidence="16">
    <location>
        <begin position="333"/>
        <end position="486"/>
    </location>
</feature>
<dbReference type="GO" id="GO:0042995">
    <property type="term" value="C:cell projection"/>
    <property type="evidence" value="ECO:0007669"/>
    <property type="project" value="UniProtKB-SubCell"/>
</dbReference>
<dbReference type="InterPro" id="IPR012334">
    <property type="entry name" value="Pectin_lyas_fold"/>
</dbReference>
<sequence>MKNCRISILVILLAAGLMLASGQKLTGVRNLQSTNTADEIYSSLKGGRAFQIHGEDFASGQGAADHSVYFRGDTTNQLGPVVNNNFDFQSSIQQGFIYYETPALSQIVPSLQLTTLSSHTAVVNLKDSGVGSAQRSFACDTDSDCDVKYSVKHTPQILRIYPSTIYSGQDICFEVFTDEVTNNNRDGVNKLMIGSYHADIATYDEDNSDRENNYYNSHQCAIAPGAKAMSSYDAYLYGDTGLYHVSDFAKSFDGTSEYTIRSVPKVESVYPSTLNTVDGSIISIAGEGFSSTTSENTIDVQGNSCQILEASETEIKCQITVTQSDYSGTSDFAGGIGAHVVEYDGIVSSGISSTTITPVSKHFTDMVSRTNTNDSGNRLTRSIEAWFVPPQDGSYIFHGSCDDSCSVELSTTPDDKSTAAALLTSQNIGFSNFWKTSTSHKSDAKSLTGGKKYYMKVTFDDYGSSDFMQIGFSIEDDSTQVANSNRGWNRAYIDAKHTFESFELDIPENPNVSYKLRFGSQSTNDCTGISSHADIFSSCTTELCPCVSTAFSHTSSEANFRSAIDDFFNKFHSYYGTNVQVTKTSYDNSGTTWYKFKATFTYALNAASFDEVFLYQKNTSDSTTKTLTLDTDYKFTYIAASLLTQPLQGNFRIKVTNGSTPLAETDDINPHESKGQVLRKIYEKLPILMGKLEIRDSYSTYYSGDEGRELFWRFTQDFKDFTLEIIDSATTPLNIPNFSSNVIDIANPSDYMPASKKPFYEVIPGAFLRTVETTPQVTVSTNGITGACPTKGACGFTFSSVSGSISAYEFFSSFPEIKVTGTSIPTSTVEYVSFGNCICDLHPSYTVKADEIHCIMRDCPSGDYKAYVQTSGGALTNSGSNDFTIPMVMSNVIPTELYSSGGQTVTITGTNFPSSLTHANSFSDFAVEFSDGKECVVTSVTTTQILCTAPAGLTGSTIDLTLKFNSKSETKTGITVSTPANNVESIDKPSVSPVEKQDLVITADNRPSTTLTEYHGLLVSPTKTIKMKVNAIVPDGAKYKYTVRFPGAPKGDTYDVYLVHNDQRFGSTTTLSTVSTISALSIQGGSNNDVSTHGGNIVVLTGTALSTDITDLEIVFGGTTKGTIVSSTGTEVKARVPANSGEGEAVVTFFQKPNIETTCSAAGGCKVNYKADTQTLTTSATNVAVPDGVITLQGTNFGANAKGFIDDNEQTTLVSTATEVQVRLTKIPDPADVNLEIRTDTANLPPFTVATPITQKLISISPNTGSTGGQKVTLTTVGIGITTTTNVAIIDSSSNSLCEDGTITFVDSSTITCVTKGSHDFTSGVEFRVSFTNTDSTTGRNTVVTLACATSTDCKFTSQTSSTPSVTTATNSGNDLTVDVSGYTFDSTHTVTIFYGMASSEASSISGTTATATFANGFTPGTHPVKVKFEKDGNVVYTSSLDKTLNSGSVTGPSADVSCSFVGGCSIEITGAGLKAGAAGGDVKVTVCDRPATFDLLASDGTKIVALAPNYVNSHSQSTFSILETEVVTGTLISNSPTGLLAFDGVTTNKVTGSGAVGVGYNFGTGNIAQLTSVRYFMGQMIDKQTNCVGKVKFQSSTDGTTWSTDVFTGDRLMRKGWNTKTFSPPVSSQYFRLYVEDIVKCPIVEVEMLGNIFVADSVTSKTCDVHVAIGSASPTLLANKVTYQDSATTKVTSISPRYGTFKGGDTVTITGTGFNAAKEQASVLIDGVACTVSAVTSTTVTCTTQARPSIVSNPTTVLSFSSSSGSNGLASMQENTFTYANNWSDPDTWGGEYAPQDGESIVIPQGQMLIVDIKESPMINAIIVQGSLVFIPDSDPTHHRTFDANYIFVHTGATFEAGTPTNRYTSKLTITMHGKREDTQIPTYGNKGIFVRHAQFDMHGIEKNKTWSQLDSTLAIGGKQITLIDYVDWNAGDSIVIASTDFDLEHTEEFTIKTIDNSGPTGSIIELNTLAKHKHFAKSKDYTVSNGVNADMTKTLTMRAEVGLLTRNVVYKGADDDSVDNQYGAHIMLHSPGDESLTGRISYVELTQVGQAFQLGRYPIHFHMIGTVHGSYIKGNAIHHTYNRACTIHGVHYLTLEDNFAYQTMGHTFFIEDAAETNNYLRRNLVMKSMRSWSLLNTDQTPASFWITHPNNYFIDNHAAGSAKYGFWFDLQTHSTGPSFDADICPEYEQLGEFTGNVAHSNGKYGLRIFHRYTPVEDPCAGLANQPDRDQPMGDGTTPVITRFRDFTTYKNNRTGLIAEEFGALKFHNIVTADNLFAGIEFGITAAGPWISDSDEYQLQDALIVGASENAEPHLQSDVLGKLHDIGHDANEAFGGTRGIKGARTEKMRIKDVIFADFDHTYSDLTPIGTCSHCEGPGTDSSGRTYYFKNLFFTNNTRRVKFDTPFKEILYDEDGTLGNSTHRWVVHYFKHLDVPECERNEDLYNGLLCHQSISVRRIALYNGVKYDALKYRPLKVLNLKNIASGRRMLNGCANANQTSTFATIKTNDDVSMQNQLELLAAFHDRQTNKTAYDQEVKNYEDGVTGATQANIDTYYNNMQTAQTIITRLEPLVNAEKGKYDDLWKNDNAFCNLDQYQDIEFRFKANPAKNWVVPLITGYEYKFQFDIGQDFEGFTSEYSYPELLQGEDRGILVHWNHTERREALNLTYTHANGTANTLMPTQTSHLSLTSTNKMGDVYFNNVTRHIQIKLDGQRNDTQTFKVEADECISWGNCNPDTTEDAEIEKDYRRWSKPESWTSGKLPVEGEEVLIEPTWNMLYDLEDSPIFKSIEINGRLTIENNGTDRVLRSFLIFNRKGDLVVGTKDKPFEAEMTFELHGTRADKDVYFHTKMFEGGNKVIANTGNLTMYGKTVDVKNTRLIEPAAKGATTIKIADTPSDWKTGDKLGIAPSGRDWEQRDAVTIASISGSTITLNEALNFEHYGAASVDASVSGTIDIRAEVVHLSRNIKVVGTNTDRWGAHIVTAHNQDSQFLNGKLSTVTRRGWAIIDHVEFFNCSQYDTDKAAVRFADISGLGTDDIRSKVTNSAIHDGLGIGIMVTSAEDVIVDSNVVWFQHIGGIWMKKSDNTTITNNIVAGMGTRYWSGETRLDEIAAFNICNKDQNCKDLTLTGNIAAGGQRVGFAVPTSCDTALSSYSNNLAHSVEHGAWLFSNTLCSGTHYFGNFKAYKTREQGVMAYQSYGTLEVKNVETLDCGMGLTLMTSGGRENNFITLRDSVIMGESTALPVDPSEYCVDIHGVWVSTATNGGKEFPASKLSKLPYYKIMTYAAWYTEGHHHNVTFKNWVSGTRQNCASSTTTKQRAIFLNPTGADHAPVDRYVDTKFINVVNDAIAYLSDPDPGWAILKDCGNFPCTGPDNVIIKFEGTTFSGTNQPTRNDATFQILPNNEGVSDQIANCTAEAGWNGYYCLNPDVAQLVFESLDSDKEDRTFSPIHYFGIDRSNENRNSFNNTMNSFMDHCWDDHYTCQKRLSRFPGIIQTDSKYEIYFTGTTPAVSRYVLEGADDTNYVILKIDFSQSVLYHVSVALNGGAETEIKANAFNKTLGSPAPINISTCGHNRYEQQDYIYEFALRRNCTVYLRAQEHLVGLVRLQMSLEQFFEDDFVNKLSYALGITTDQIRIVGVKEGSTVVSYQITSTEVDTASQRKNLVFMAETLAAQYAAGTLDLGAEILDLINQIISSNGEVVTTGTYSYKKKEIHPIVYVLLSLSAIALIIYGITQLVKMFRMNKVYNEVIHEDSSELSKMDKPIPGNFRDSKMGKLEKTKKD</sequence>
<feature type="domain" description="G8" evidence="15">
    <location>
        <begin position="2754"/>
        <end position="2880"/>
    </location>
</feature>
<keyword evidence="4" id="KW-1003">Cell membrane</keyword>
<dbReference type="InterPro" id="IPR014756">
    <property type="entry name" value="Ig_E-set"/>
</dbReference>
<evidence type="ECO:0000259" key="15">
    <source>
        <dbReference type="PROSITE" id="PS51484"/>
    </source>
</evidence>
<name>A0AAD1XS60_EUPCR</name>
<keyword evidence="11" id="KW-0966">Cell projection</keyword>
<dbReference type="Gene3D" id="2.160.20.10">
    <property type="entry name" value="Single-stranded right-handed beta-helix, Pectin lyase-like"/>
    <property type="match status" value="1"/>
</dbReference>
<keyword evidence="6 14" id="KW-0732">Signal</keyword>
<evidence type="ECO:0000259" key="16">
    <source>
        <dbReference type="PROSITE" id="PS51820"/>
    </source>
</evidence>
<evidence type="ECO:0000256" key="4">
    <source>
        <dbReference type="ARBA" id="ARBA00022475"/>
    </source>
</evidence>
<evidence type="ECO:0000256" key="5">
    <source>
        <dbReference type="ARBA" id="ARBA00022692"/>
    </source>
</evidence>
<dbReference type="InterPro" id="IPR037524">
    <property type="entry name" value="PA14/GLEYA"/>
</dbReference>
<dbReference type="InterPro" id="IPR006626">
    <property type="entry name" value="PbH1"/>
</dbReference>
<organism evidence="17 18">
    <name type="scientific">Euplotes crassus</name>
    <dbReference type="NCBI Taxonomy" id="5936"/>
    <lineage>
        <taxon>Eukaryota</taxon>
        <taxon>Sar</taxon>
        <taxon>Alveolata</taxon>
        <taxon>Ciliophora</taxon>
        <taxon>Intramacronucleata</taxon>
        <taxon>Spirotrichea</taxon>
        <taxon>Hypotrichia</taxon>
        <taxon>Euplotida</taxon>
        <taxon>Euplotidae</taxon>
        <taxon>Moneuplotes</taxon>
    </lineage>
</organism>
<dbReference type="InterPro" id="IPR011050">
    <property type="entry name" value="Pectin_lyase_fold/virulence"/>
</dbReference>
<dbReference type="InterPro" id="IPR055401">
    <property type="entry name" value="CEMIP_beta-hel_dom"/>
</dbReference>
<keyword evidence="10" id="KW-0325">Glycoprotein</keyword>
<keyword evidence="7" id="KW-0677">Repeat</keyword>
<evidence type="ECO:0000313" key="18">
    <source>
        <dbReference type="Proteomes" id="UP001295684"/>
    </source>
</evidence>
<dbReference type="PANTHER" id="PTHR46769:SF2">
    <property type="entry name" value="FIBROCYSTIN-L ISOFORM 2 PRECURSOR-RELATED"/>
    <property type="match status" value="1"/>
</dbReference>
<dbReference type="CDD" id="cd00102">
    <property type="entry name" value="IPT"/>
    <property type="match status" value="1"/>
</dbReference>
<dbReference type="InterPro" id="IPR002909">
    <property type="entry name" value="IPT_dom"/>
</dbReference>
<dbReference type="SMART" id="SM00710">
    <property type="entry name" value="PbH1"/>
    <property type="match status" value="8"/>
</dbReference>
<evidence type="ECO:0000256" key="9">
    <source>
        <dbReference type="ARBA" id="ARBA00023136"/>
    </source>
</evidence>
<dbReference type="Gene3D" id="2.60.40.10">
    <property type="entry name" value="Immunoglobulins"/>
    <property type="match status" value="4"/>
</dbReference>
<feature type="compositionally biased region" description="Basic and acidic residues" evidence="12">
    <location>
        <begin position="3767"/>
        <end position="3780"/>
    </location>
</feature>
<dbReference type="InterPro" id="IPR008979">
    <property type="entry name" value="Galactose-bd-like_sf"/>
</dbReference>
<evidence type="ECO:0000256" key="12">
    <source>
        <dbReference type="SAM" id="MobiDB-lite"/>
    </source>
</evidence>
<comment type="subcellular location">
    <subcellularLocation>
        <location evidence="2">Cell membrane</location>
    </subcellularLocation>
    <subcellularLocation>
        <location evidence="3">Cell projection</location>
    </subcellularLocation>
    <subcellularLocation>
        <location evidence="1">Membrane</location>
        <topology evidence="1">Single-pass membrane protein</topology>
    </subcellularLocation>
</comment>
<dbReference type="PROSITE" id="PS51484">
    <property type="entry name" value="G8"/>
    <property type="match status" value="2"/>
</dbReference>
<gene>
    <name evidence="17" type="ORF">ECRASSUSDP1_LOCUS19631</name>
</gene>
<dbReference type="Proteomes" id="UP001295684">
    <property type="component" value="Unassembled WGS sequence"/>
</dbReference>
<dbReference type="InterPro" id="IPR013783">
    <property type="entry name" value="Ig-like_fold"/>
</dbReference>
<dbReference type="Pfam" id="PF01833">
    <property type="entry name" value="TIG"/>
    <property type="match status" value="3"/>
</dbReference>
<evidence type="ECO:0000256" key="11">
    <source>
        <dbReference type="ARBA" id="ARBA00023273"/>
    </source>
</evidence>
<evidence type="ECO:0000256" key="14">
    <source>
        <dbReference type="SAM" id="SignalP"/>
    </source>
</evidence>
<proteinExistence type="predicted"/>
<evidence type="ECO:0000256" key="10">
    <source>
        <dbReference type="ARBA" id="ARBA00023180"/>
    </source>
</evidence>
<keyword evidence="9 13" id="KW-0472">Membrane</keyword>